<keyword evidence="3" id="KW-0804">Transcription</keyword>
<accession>A0A2M9XG20</accession>
<keyword evidence="6" id="KW-1185">Reference proteome</keyword>
<dbReference type="GO" id="GO:0003700">
    <property type="term" value="F:DNA-binding transcription factor activity"/>
    <property type="evidence" value="ECO:0007669"/>
    <property type="project" value="InterPro"/>
</dbReference>
<protein>
    <submittedName>
        <fullName evidence="5">MarR family transcriptional regulator</fullName>
    </submittedName>
</protein>
<dbReference type="OrthoDB" id="9799663at2"/>
<dbReference type="Pfam" id="PF12802">
    <property type="entry name" value="MarR_2"/>
    <property type="match status" value="1"/>
</dbReference>
<reference evidence="5 6" key="1">
    <citation type="submission" date="2017-07" db="EMBL/GenBank/DDBJ databases">
        <title>Leptospira spp. isolated from tropical soils.</title>
        <authorList>
            <person name="Thibeaux R."/>
            <person name="Iraola G."/>
            <person name="Ferres I."/>
            <person name="Bierque E."/>
            <person name="Girault D."/>
            <person name="Soupe-Gilbert M.-E."/>
            <person name="Picardeau M."/>
            <person name="Goarant C."/>
        </authorList>
    </citation>
    <scope>NUCLEOTIDE SEQUENCE [LARGE SCALE GENOMIC DNA]</scope>
    <source>
        <strain evidence="5 6">MCA1-C-A1</strain>
    </source>
</reference>
<dbReference type="PRINTS" id="PR00598">
    <property type="entry name" value="HTHMARR"/>
</dbReference>
<dbReference type="PANTHER" id="PTHR42756:SF1">
    <property type="entry name" value="TRANSCRIPTIONAL REPRESSOR OF EMRAB OPERON"/>
    <property type="match status" value="1"/>
</dbReference>
<dbReference type="SMART" id="SM00347">
    <property type="entry name" value="HTH_MARR"/>
    <property type="match status" value="1"/>
</dbReference>
<dbReference type="RefSeq" id="WP_008594860.1">
    <property type="nucleotide sequence ID" value="NZ_NPDL01000002.1"/>
</dbReference>
<evidence type="ECO:0000256" key="2">
    <source>
        <dbReference type="ARBA" id="ARBA00023125"/>
    </source>
</evidence>
<organism evidence="5 6">
    <name type="scientific">Leptospira hartskeerlii</name>
    <dbReference type="NCBI Taxonomy" id="2023177"/>
    <lineage>
        <taxon>Bacteria</taxon>
        <taxon>Pseudomonadati</taxon>
        <taxon>Spirochaetota</taxon>
        <taxon>Spirochaetia</taxon>
        <taxon>Leptospirales</taxon>
        <taxon>Leptospiraceae</taxon>
        <taxon>Leptospira</taxon>
    </lineage>
</organism>
<keyword evidence="1" id="KW-0805">Transcription regulation</keyword>
<dbReference type="InterPro" id="IPR036390">
    <property type="entry name" value="WH_DNA-bd_sf"/>
</dbReference>
<dbReference type="EMBL" id="NPDN01000002">
    <property type="protein sequence ID" value="PJZ26589.1"/>
    <property type="molecule type" value="Genomic_DNA"/>
</dbReference>
<dbReference type="AlphaFoldDB" id="A0A2M9XG20"/>
<evidence type="ECO:0000256" key="3">
    <source>
        <dbReference type="ARBA" id="ARBA00023163"/>
    </source>
</evidence>
<dbReference type="Gene3D" id="1.10.10.10">
    <property type="entry name" value="Winged helix-like DNA-binding domain superfamily/Winged helix DNA-binding domain"/>
    <property type="match status" value="1"/>
</dbReference>
<dbReference type="InterPro" id="IPR036388">
    <property type="entry name" value="WH-like_DNA-bd_sf"/>
</dbReference>
<comment type="caution">
    <text evidence="5">The sequence shown here is derived from an EMBL/GenBank/DDBJ whole genome shotgun (WGS) entry which is preliminary data.</text>
</comment>
<dbReference type="PANTHER" id="PTHR42756">
    <property type="entry name" value="TRANSCRIPTIONAL REGULATOR, MARR"/>
    <property type="match status" value="1"/>
</dbReference>
<evidence type="ECO:0000259" key="4">
    <source>
        <dbReference type="PROSITE" id="PS50995"/>
    </source>
</evidence>
<dbReference type="Proteomes" id="UP000232196">
    <property type="component" value="Unassembled WGS sequence"/>
</dbReference>
<dbReference type="PROSITE" id="PS50995">
    <property type="entry name" value="HTH_MARR_2"/>
    <property type="match status" value="1"/>
</dbReference>
<gene>
    <name evidence="5" type="ORF">CH357_03595</name>
</gene>
<evidence type="ECO:0000256" key="1">
    <source>
        <dbReference type="ARBA" id="ARBA00023015"/>
    </source>
</evidence>
<evidence type="ECO:0000313" key="5">
    <source>
        <dbReference type="EMBL" id="PJZ26589.1"/>
    </source>
</evidence>
<dbReference type="InterPro" id="IPR000835">
    <property type="entry name" value="HTH_MarR-typ"/>
</dbReference>
<evidence type="ECO:0000313" key="6">
    <source>
        <dbReference type="Proteomes" id="UP000232196"/>
    </source>
</evidence>
<proteinExistence type="predicted"/>
<name>A0A2M9XG20_9LEPT</name>
<sequence length="141" mass="16387">MNPRTIIYLISRIRDEFHRRLNSELKDKGLGQLTTTHADILFALAMSKRVPMQDIARMIDRDKSTLTALVDKLQDLGYVERVRDTQDQRVVNLQLTRKAYSIRPVMLGISRSLLAGLYKGFTEPEKKDLVRLLDKLYKNLK</sequence>
<keyword evidence="2" id="KW-0238">DNA-binding</keyword>
<dbReference type="GO" id="GO:0003677">
    <property type="term" value="F:DNA binding"/>
    <property type="evidence" value="ECO:0007669"/>
    <property type="project" value="UniProtKB-KW"/>
</dbReference>
<feature type="domain" description="HTH marR-type" evidence="4">
    <location>
        <begin position="3"/>
        <end position="138"/>
    </location>
</feature>
<dbReference type="SUPFAM" id="SSF46785">
    <property type="entry name" value="Winged helix' DNA-binding domain"/>
    <property type="match status" value="1"/>
</dbReference>